<evidence type="ECO:0000313" key="1">
    <source>
        <dbReference type="EMBL" id="SEO45625.1"/>
    </source>
</evidence>
<accession>A0A1H8PUK4</accession>
<dbReference type="Pfam" id="PF20368">
    <property type="entry name" value="DUF6663"/>
    <property type="match status" value="1"/>
</dbReference>
<organism evidence="1 2">
    <name type="scientific">Halogranum amylolyticum</name>
    <dbReference type="NCBI Taxonomy" id="660520"/>
    <lineage>
        <taxon>Archaea</taxon>
        <taxon>Methanobacteriati</taxon>
        <taxon>Methanobacteriota</taxon>
        <taxon>Stenosarchaea group</taxon>
        <taxon>Halobacteria</taxon>
        <taxon>Halobacteriales</taxon>
        <taxon>Haloferacaceae</taxon>
    </lineage>
</organism>
<gene>
    <name evidence="1" type="ORF">SAMN04487948_102502</name>
</gene>
<evidence type="ECO:0000313" key="2">
    <source>
        <dbReference type="Proteomes" id="UP000199126"/>
    </source>
</evidence>
<name>A0A1H8PUK4_9EURY</name>
<protein>
    <submittedName>
        <fullName evidence="1">Uncharacterized protein</fullName>
    </submittedName>
</protein>
<dbReference type="OrthoDB" id="212231at2157"/>
<dbReference type="EMBL" id="FODV01000002">
    <property type="protein sequence ID" value="SEO45625.1"/>
    <property type="molecule type" value="Genomic_DNA"/>
</dbReference>
<dbReference type="InterPro" id="IPR046604">
    <property type="entry name" value="DUF6663"/>
</dbReference>
<dbReference type="AlphaFoldDB" id="A0A1H8PUK4"/>
<dbReference type="Proteomes" id="UP000199126">
    <property type="component" value="Unassembled WGS sequence"/>
</dbReference>
<dbReference type="RefSeq" id="WP_089821843.1">
    <property type="nucleotide sequence ID" value="NZ_FODV01000002.1"/>
</dbReference>
<proteinExistence type="predicted"/>
<sequence>MELTTSGRFRVLDSPRERPELLLIDLETFEPTYVRTDGDDDDLAGVDDTAVDDLRPGYVVDASLAWNDGTARFASVDVDSRSRIEFVDGVTGVFEAARETWQTAEAEGEGMNSRVTYDTDGAANGVLYVFAKQSGARDLFEEFRSGTRPLEPLVQRVNENRDDEGPREVFVMRPADEPFVLVYIVFRAEGILAETVRDTYDCPRE</sequence>
<reference evidence="2" key="1">
    <citation type="submission" date="2016-10" db="EMBL/GenBank/DDBJ databases">
        <authorList>
            <person name="Varghese N."/>
            <person name="Submissions S."/>
        </authorList>
    </citation>
    <scope>NUCLEOTIDE SEQUENCE [LARGE SCALE GENOMIC DNA]</scope>
    <source>
        <strain evidence="2">CGMCC 1.10121</strain>
    </source>
</reference>
<keyword evidence="2" id="KW-1185">Reference proteome</keyword>